<keyword evidence="1 4" id="KW-0378">Hydrolase</keyword>
<dbReference type="InterPro" id="IPR002641">
    <property type="entry name" value="PNPLA_dom"/>
</dbReference>
<keyword evidence="2 4" id="KW-0442">Lipid degradation</keyword>
<feature type="short sequence motif" description="GXGXXG" evidence="4">
    <location>
        <begin position="26"/>
        <end position="31"/>
    </location>
</feature>
<evidence type="ECO:0000259" key="5">
    <source>
        <dbReference type="PROSITE" id="PS51635"/>
    </source>
</evidence>
<feature type="active site" description="Proton acceptor" evidence="4">
    <location>
        <position position="215"/>
    </location>
</feature>
<evidence type="ECO:0000256" key="4">
    <source>
        <dbReference type="PROSITE-ProRule" id="PRU01161"/>
    </source>
</evidence>
<dbReference type="RefSeq" id="WP_201687571.1">
    <property type="nucleotide sequence ID" value="NZ_JAEQND010000002.1"/>
</dbReference>
<name>A0ABS1JJE3_9BURK</name>
<reference evidence="6 7" key="1">
    <citation type="journal article" date="2017" name="Int. J. Syst. Evol. Microbiol.">
        <title>Ramlibacter alkalitolerans sp. nov., alkali-tolerant bacterium isolated from soil of ginseng.</title>
        <authorList>
            <person name="Lee D.H."/>
            <person name="Cha C.J."/>
        </authorList>
    </citation>
    <scope>NUCLEOTIDE SEQUENCE [LARGE SCALE GENOMIC DNA]</scope>
    <source>
        <strain evidence="6 7">KACC 19305</strain>
    </source>
</reference>
<evidence type="ECO:0000256" key="2">
    <source>
        <dbReference type="ARBA" id="ARBA00022963"/>
    </source>
</evidence>
<evidence type="ECO:0000256" key="1">
    <source>
        <dbReference type="ARBA" id="ARBA00022801"/>
    </source>
</evidence>
<keyword evidence="7" id="KW-1185">Reference proteome</keyword>
<dbReference type="PROSITE" id="PS51635">
    <property type="entry name" value="PNPLA"/>
    <property type="match status" value="1"/>
</dbReference>
<evidence type="ECO:0000313" key="6">
    <source>
        <dbReference type="EMBL" id="MBL0424337.1"/>
    </source>
</evidence>
<feature type="active site" description="Nucleophile" evidence="4">
    <location>
        <position position="68"/>
    </location>
</feature>
<feature type="domain" description="PNPLA" evidence="5">
    <location>
        <begin position="22"/>
        <end position="229"/>
    </location>
</feature>
<sequence length="389" mass="42160">MAYAIRTRDEHLQADGAPKRILALDGGGLRGIVSIAFLERMESILRARHGGSPDFRLCHYFDLIAGTSTGAIIAAALAKGMAVAEIRERYNVLGREVFERSLLRQGLFRAKYDAQRLSVELKKVYGEHTLLGGPELQTGLMVMTKRIDTGSPWPMSNNPRGRYFSGDGKRRVGNCDFPLWQVVRASTAAPVYFDPEPITILHERGAAPLAGSFVDGGVSPYNNPALQALMYATLDGYRIGWPTGPEKLLLVSVGTGAKDPAVAHASLAAQGGVQALVSLMDDCAAMQQTLLQWLSSSPTARTVDRELGDLRHDLLGGAPLISYLRYDLDLRPAPVRELDDSLTNDKAIAALSEMDAPENMPVLYALAGKAADRCDLEADFPHGFDLAGR</sequence>
<dbReference type="SUPFAM" id="SSF52151">
    <property type="entry name" value="FabD/lysophospholipase-like"/>
    <property type="match status" value="1"/>
</dbReference>
<comment type="caution">
    <text evidence="6">The sequence shown here is derived from an EMBL/GenBank/DDBJ whole genome shotgun (WGS) entry which is preliminary data.</text>
</comment>
<feature type="short sequence motif" description="GXSXG" evidence="4">
    <location>
        <begin position="66"/>
        <end position="70"/>
    </location>
</feature>
<feature type="short sequence motif" description="DGA/G" evidence="4">
    <location>
        <begin position="215"/>
        <end position="217"/>
    </location>
</feature>
<dbReference type="InterPro" id="IPR016035">
    <property type="entry name" value="Acyl_Trfase/lysoPLipase"/>
</dbReference>
<organism evidence="6 7">
    <name type="scientific">Ramlibacter alkalitolerans</name>
    <dbReference type="NCBI Taxonomy" id="2039631"/>
    <lineage>
        <taxon>Bacteria</taxon>
        <taxon>Pseudomonadati</taxon>
        <taxon>Pseudomonadota</taxon>
        <taxon>Betaproteobacteria</taxon>
        <taxon>Burkholderiales</taxon>
        <taxon>Comamonadaceae</taxon>
        <taxon>Ramlibacter</taxon>
    </lineage>
</organism>
<evidence type="ECO:0000313" key="7">
    <source>
        <dbReference type="Proteomes" id="UP000622707"/>
    </source>
</evidence>
<dbReference type="Proteomes" id="UP000622707">
    <property type="component" value="Unassembled WGS sequence"/>
</dbReference>
<protein>
    <submittedName>
        <fullName evidence="6">Patatin-like phospholipase family protein</fullName>
    </submittedName>
</protein>
<keyword evidence="3 4" id="KW-0443">Lipid metabolism</keyword>
<gene>
    <name evidence="6" type="ORF">JI746_04370</name>
</gene>
<dbReference type="PANTHER" id="PTHR24185:SF1">
    <property type="entry name" value="CALCIUM-INDEPENDENT PHOSPHOLIPASE A2-GAMMA"/>
    <property type="match status" value="1"/>
</dbReference>
<dbReference type="PANTHER" id="PTHR24185">
    <property type="entry name" value="CALCIUM-INDEPENDENT PHOSPHOLIPASE A2-GAMMA"/>
    <property type="match status" value="1"/>
</dbReference>
<dbReference type="EMBL" id="JAEQND010000002">
    <property type="protein sequence ID" value="MBL0424337.1"/>
    <property type="molecule type" value="Genomic_DNA"/>
</dbReference>
<accession>A0ABS1JJE3</accession>
<dbReference type="Pfam" id="PF01734">
    <property type="entry name" value="Patatin"/>
    <property type="match status" value="1"/>
</dbReference>
<dbReference type="Gene3D" id="3.40.1090.10">
    <property type="entry name" value="Cytosolic phospholipase A2 catalytic domain"/>
    <property type="match status" value="1"/>
</dbReference>
<proteinExistence type="predicted"/>
<evidence type="ECO:0000256" key="3">
    <source>
        <dbReference type="ARBA" id="ARBA00023098"/>
    </source>
</evidence>